<feature type="coiled-coil region" evidence="1">
    <location>
        <begin position="113"/>
        <end position="140"/>
    </location>
</feature>
<gene>
    <name evidence="3" type="ORF">KL86DPRO_20515</name>
</gene>
<protein>
    <submittedName>
        <fullName evidence="3">Putative Lipoprotein</fullName>
    </submittedName>
</protein>
<feature type="signal peptide" evidence="2">
    <location>
        <begin position="1"/>
        <end position="25"/>
    </location>
</feature>
<dbReference type="EMBL" id="FLUQ01000002">
    <property type="protein sequence ID" value="SBW05597.1"/>
    <property type="molecule type" value="Genomic_DNA"/>
</dbReference>
<evidence type="ECO:0000313" key="3">
    <source>
        <dbReference type="EMBL" id="SBW05597.1"/>
    </source>
</evidence>
<feature type="chain" id="PRO_5012194345" evidence="2">
    <location>
        <begin position="26"/>
        <end position="239"/>
    </location>
</feature>
<evidence type="ECO:0000256" key="2">
    <source>
        <dbReference type="SAM" id="SignalP"/>
    </source>
</evidence>
<dbReference type="AlphaFoldDB" id="A0A212K1P9"/>
<name>A0A212K1P9_9DELT</name>
<keyword evidence="1" id="KW-0175">Coiled coil</keyword>
<proteinExistence type="predicted"/>
<keyword evidence="3" id="KW-0449">Lipoprotein</keyword>
<organism evidence="3">
    <name type="scientific">uncultured delta proteobacterium</name>
    <dbReference type="NCBI Taxonomy" id="34034"/>
    <lineage>
        <taxon>Bacteria</taxon>
        <taxon>Deltaproteobacteria</taxon>
        <taxon>environmental samples</taxon>
    </lineage>
</organism>
<dbReference type="InterPro" id="IPR021413">
    <property type="entry name" value="DUF3053"/>
</dbReference>
<keyword evidence="2" id="KW-0732">Signal</keyword>
<evidence type="ECO:0000256" key="1">
    <source>
        <dbReference type="SAM" id="Coils"/>
    </source>
</evidence>
<sequence>MQKIAVFPRFLAAALLLALFLPAFAGCSKENEPEERRAFITFLTENITARKGVTLPEISRKEEKSFGKYAGHYALLASFQKDLARETGKNAGELLALTAFEDLEAVSKAGSSLKKAAKEADTLRKIVEDLRAKADKEKAKLPLPGDLAPVYNAAYDKVVSQPAAASANMFSSVREAFAAILDLLDFIDTHSRDMEIQGRNINLKNIGLKDELDAKMAAVREKALELGEAYAEMMRTMLQ</sequence>
<dbReference type="PROSITE" id="PS51257">
    <property type="entry name" value="PROKAR_LIPOPROTEIN"/>
    <property type="match status" value="1"/>
</dbReference>
<reference evidence="3" key="1">
    <citation type="submission" date="2016-04" db="EMBL/GenBank/DDBJ databases">
        <authorList>
            <person name="Evans L.H."/>
            <person name="Alamgir A."/>
            <person name="Owens N."/>
            <person name="Weber N.D."/>
            <person name="Virtaneva K."/>
            <person name="Barbian K."/>
            <person name="Babar A."/>
            <person name="Rosenke K."/>
        </authorList>
    </citation>
    <scope>NUCLEOTIDE SEQUENCE</scope>
    <source>
        <strain evidence="3">86</strain>
    </source>
</reference>
<accession>A0A212K1P9</accession>
<dbReference type="Pfam" id="PF11254">
    <property type="entry name" value="DUF3053"/>
    <property type="match status" value="1"/>
</dbReference>